<feature type="transmembrane region" description="Helical" evidence="2">
    <location>
        <begin position="42"/>
        <end position="65"/>
    </location>
</feature>
<comment type="caution">
    <text evidence="4">The sequence shown here is derived from an EMBL/GenBank/DDBJ whole genome shotgun (WGS) entry which is preliminary data.</text>
</comment>
<keyword evidence="2" id="KW-0812">Transmembrane</keyword>
<reference evidence="5" key="1">
    <citation type="journal article" date="2019" name="Int. J. Syst. Evol. Microbiol.">
        <title>The Global Catalogue of Microorganisms (GCM) 10K type strain sequencing project: providing services to taxonomists for standard genome sequencing and annotation.</title>
        <authorList>
            <consortium name="The Broad Institute Genomics Platform"/>
            <consortium name="The Broad Institute Genome Sequencing Center for Infectious Disease"/>
            <person name="Wu L."/>
            <person name="Ma J."/>
        </authorList>
    </citation>
    <scope>NUCLEOTIDE SEQUENCE [LARGE SCALE GENOMIC DNA]</scope>
    <source>
        <strain evidence="5">JCM 4376</strain>
    </source>
</reference>
<evidence type="ECO:0000256" key="1">
    <source>
        <dbReference type="SAM" id="MobiDB-lite"/>
    </source>
</evidence>
<dbReference type="Pfam" id="PF19747">
    <property type="entry name" value="DUF6234"/>
    <property type="match status" value="1"/>
</dbReference>
<gene>
    <name evidence="4" type="ORF">GCM10015535_29440</name>
</gene>
<accession>A0ABQ2W1L3</accession>
<protein>
    <recommendedName>
        <fullName evidence="3">DUF6234 domain-containing protein</fullName>
    </recommendedName>
</protein>
<evidence type="ECO:0000259" key="3">
    <source>
        <dbReference type="Pfam" id="PF19747"/>
    </source>
</evidence>
<proteinExistence type="predicted"/>
<feature type="region of interest" description="Disordered" evidence="1">
    <location>
        <begin position="134"/>
        <end position="170"/>
    </location>
</feature>
<evidence type="ECO:0000313" key="5">
    <source>
        <dbReference type="Proteomes" id="UP000660675"/>
    </source>
</evidence>
<dbReference type="EMBL" id="BMTF01000008">
    <property type="protein sequence ID" value="GGV84515.1"/>
    <property type="molecule type" value="Genomic_DNA"/>
</dbReference>
<dbReference type="InterPro" id="IPR046201">
    <property type="entry name" value="DUF6234"/>
</dbReference>
<feature type="compositionally biased region" description="Basic and acidic residues" evidence="1">
    <location>
        <begin position="160"/>
        <end position="170"/>
    </location>
</feature>
<dbReference type="Proteomes" id="UP000660675">
    <property type="component" value="Unassembled WGS sequence"/>
</dbReference>
<keyword evidence="2" id="KW-1133">Transmembrane helix</keyword>
<evidence type="ECO:0000256" key="2">
    <source>
        <dbReference type="SAM" id="Phobius"/>
    </source>
</evidence>
<feature type="transmembrane region" description="Helical" evidence="2">
    <location>
        <begin position="111"/>
        <end position="131"/>
    </location>
</feature>
<feature type="transmembrane region" description="Helical" evidence="2">
    <location>
        <begin position="85"/>
        <end position="104"/>
    </location>
</feature>
<name>A0ABQ2W1L3_9ACTN</name>
<keyword evidence="5" id="KW-1185">Reference proteome</keyword>
<sequence length="170" mass="17728">MRTDRTVPYDRVGMTHPSPSPRPDRKSGPPYASRAVNGCLDVVLGLLLVLLEGLICAVATIRLAFSRTGLGGTETAGPPPMDWTPVLVLGGIGAVICLIGVVLIRGNWPRAGAIQLLVALALCVVTVQVGHEDYRRSHPTPAPAPSYGPGGTGHQCLSGGDDRECRDSGS</sequence>
<evidence type="ECO:0000313" key="4">
    <source>
        <dbReference type="EMBL" id="GGV84515.1"/>
    </source>
</evidence>
<organism evidence="4 5">
    <name type="scientific">Streptomyces gelaticus</name>
    <dbReference type="NCBI Taxonomy" id="285446"/>
    <lineage>
        <taxon>Bacteria</taxon>
        <taxon>Bacillati</taxon>
        <taxon>Actinomycetota</taxon>
        <taxon>Actinomycetes</taxon>
        <taxon>Kitasatosporales</taxon>
        <taxon>Streptomycetaceae</taxon>
        <taxon>Streptomyces</taxon>
    </lineage>
</organism>
<keyword evidence="2" id="KW-0472">Membrane</keyword>
<feature type="region of interest" description="Disordered" evidence="1">
    <location>
        <begin position="1"/>
        <end position="30"/>
    </location>
</feature>
<feature type="domain" description="DUF6234" evidence="3">
    <location>
        <begin position="40"/>
        <end position="165"/>
    </location>
</feature>